<comment type="caution">
    <text evidence="2">The sequence shown here is derived from an EMBL/GenBank/DDBJ whole genome shotgun (WGS) entry which is preliminary data.</text>
</comment>
<dbReference type="RefSeq" id="XP_037156211.1">
    <property type="nucleotide sequence ID" value="XM_037298875.1"/>
</dbReference>
<feature type="region of interest" description="Disordered" evidence="1">
    <location>
        <begin position="1"/>
        <end position="281"/>
    </location>
</feature>
<evidence type="ECO:0000313" key="3">
    <source>
        <dbReference type="Proteomes" id="UP000593566"/>
    </source>
</evidence>
<reference evidence="2 3" key="1">
    <citation type="journal article" date="2020" name="Genomics">
        <title>Complete, high-quality genomes from long-read metagenomic sequencing of two wolf lichen thalli reveals enigmatic genome architecture.</title>
        <authorList>
            <person name="McKenzie S.K."/>
            <person name="Walston R.F."/>
            <person name="Allen J.L."/>
        </authorList>
    </citation>
    <scope>NUCLEOTIDE SEQUENCE [LARGE SCALE GENOMIC DNA]</scope>
    <source>
        <strain evidence="2">WasteWater1</strain>
    </source>
</reference>
<gene>
    <name evidence="2" type="ORF">HO133_008007</name>
</gene>
<dbReference type="AlphaFoldDB" id="A0A8H6FH17"/>
<name>A0A8H6FH17_9LECA</name>
<evidence type="ECO:0000256" key="1">
    <source>
        <dbReference type="SAM" id="MobiDB-lite"/>
    </source>
</evidence>
<keyword evidence="3" id="KW-1185">Reference proteome</keyword>
<sequence length="281" mass="30511">MPRGRTDQTRGMTERENFNQSYLEESAAGRLRGYDTRGYCDSDRGGPRIAGSRDYWRYAGVASRGYGSHPATREEDPSGSSDSSDVDFLAGDSVGPRSGGTRGHRGMVREDYDSFDEDSLAAESASRRLGGTLGHRRVDDDSDYDSLAGDSAGTRYAGTRGQRGQGPPHSRGTGPRYADRYADTLTEESADDEPDCHRRGTRGGVAASARYSTPSSRRRELSPSPRRGGMSPGGRAGSVDSLESEAELGERNPSLRHYGGQRAPVSYGRYDGGRDSARRRY</sequence>
<feature type="compositionally biased region" description="Basic and acidic residues" evidence="1">
    <location>
        <begin position="32"/>
        <end position="46"/>
    </location>
</feature>
<proteinExistence type="predicted"/>
<accession>A0A8H6FH17</accession>
<feature type="compositionally biased region" description="Acidic residues" evidence="1">
    <location>
        <begin position="185"/>
        <end position="194"/>
    </location>
</feature>
<feature type="compositionally biased region" description="Basic and acidic residues" evidence="1">
    <location>
        <begin position="1"/>
        <end position="17"/>
    </location>
</feature>
<feature type="compositionally biased region" description="Basic and acidic residues" evidence="1">
    <location>
        <begin position="271"/>
        <end position="281"/>
    </location>
</feature>
<dbReference type="EMBL" id="JACCJB010000004">
    <property type="protein sequence ID" value="KAF6228277.1"/>
    <property type="molecule type" value="Genomic_DNA"/>
</dbReference>
<dbReference type="GeneID" id="59336404"/>
<evidence type="ECO:0000313" key="2">
    <source>
        <dbReference type="EMBL" id="KAF6228277.1"/>
    </source>
</evidence>
<dbReference type="Proteomes" id="UP000593566">
    <property type="component" value="Unassembled WGS sequence"/>
</dbReference>
<feature type="compositionally biased region" description="Low complexity" evidence="1">
    <location>
        <begin position="78"/>
        <end position="87"/>
    </location>
</feature>
<organism evidence="2 3">
    <name type="scientific">Letharia lupina</name>
    <dbReference type="NCBI Taxonomy" id="560253"/>
    <lineage>
        <taxon>Eukaryota</taxon>
        <taxon>Fungi</taxon>
        <taxon>Dikarya</taxon>
        <taxon>Ascomycota</taxon>
        <taxon>Pezizomycotina</taxon>
        <taxon>Lecanoromycetes</taxon>
        <taxon>OSLEUM clade</taxon>
        <taxon>Lecanoromycetidae</taxon>
        <taxon>Lecanorales</taxon>
        <taxon>Lecanorineae</taxon>
        <taxon>Parmeliaceae</taxon>
        <taxon>Letharia</taxon>
    </lineage>
</organism>
<protein>
    <submittedName>
        <fullName evidence="2">Uncharacterized protein</fullName>
    </submittedName>
</protein>